<organism evidence="3 4">
    <name type="scientific">Pseudooceanicola batsensis (strain ATCC BAA-863 / DSM 15984 / KCTC 12145 / HTCC2597)</name>
    <name type="common">Oceanicola batsensis</name>
    <dbReference type="NCBI Taxonomy" id="252305"/>
    <lineage>
        <taxon>Bacteria</taxon>
        <taxon>Pseudomonadati</taxon>
        <taxon>Pseudomonadota</taxon>
        <taxon>Alphaproteobacteria</taxon>
        <taxon>Rhodobacterales</taxon>
        <taxon>Paracoccaceae</taxon>
        <taxon>Pseudooceanicola</taxon>
    </lineage>
</organism>
<accession>A3TYY3</accession>
<feature type="signal peptide" evidence="2">
    <location>
        <begin position="1"/>
        <end position="21"/>
    </location>
</feature>
<dbReference type="EMBL" id="AAMO01000006">
    <property type="protein sequence ID" value="EAQ02801.1"/>
    <property type="molecule type" value="Genomic_DNA"/>
</dbReference>
<dbReference type="Proteomes" id="UP000004318">
    <property type="component" value="Unassembled WGS sequence"/>
</dbReference>
<protein>
    <submittedName>
        <fullName evidence="3">Uncharacterized protein</fullName>
    </submittedName>
</protein>
<evidence type="ECO:0000313" key="4">
    <source>
        <dbReference type="Proteomes" id="UP000004318"/>
    </source>
</evidence>
<keyword evidence="4" id="KW-1185">Reference proteome</keyword>
<dbReference type="STRING" id="252305.OB2597_15505"/>
<evidence type="ECO:0000313" key="3">
    <source>
        <dbReference type="EMBL" id="EAQ02801.1"/>
    </source>
</evidence>
<name>A3TYY3_PSEBH</name>
<feature type="region of interest" description="Disordered" evidence="1">
    <location>
        <begin position="71"/>
        <end position="95"/>
    </location>
</feature>
<reference evidence="3 4" key="1">
    <citation type="journal article" date="2010" name="J. Bacteriol.">
        <title>Genome sequences of Oceanicola granulosus HTCC2516(T) and Oceanicola batsensis HTCC2597(TDelta).</title>
        <authorList>
            <person name="Thrash J.C."/>
            <person name="Cho J.C."/>
            <person name="Vergin K.L."/>
            <person name="Giovannoni S.J."/>
        </authorList>
    </citation>
    <scope>NUCLEOTIDE SEQUENCE [LARGE SCALE GENOMIC DNA]</scope>
    <source>
        <strain evidence="4">ATCC BAA-863 / DSM 15984 / KCTC 12145 / HTCC2597</strain>
    </source>
</reference>
<dbReference type="AlphaFoldDB" id="A3TYY3"/>
<sequence>MKNLILSAGLGLLAMMAPAAAMDAKLFPYPASANYCPEGLQPVRLGGVICCGVPNQAATYSQYQRHPVSRAYHRPHVDYGSKSPGGHYGSKSPRN</sequence>
<proteinExistence type="predicted"/>
<evidence type="ECO:0000256" key="1">
    <source>
        <dbReference type="SAM" id="MobiDB-lite"/>
    </source>
</evidence>
<dbReference type="RefSeq" id="WP_009807310.1">
    <property type="nucleotide sequence ID" value="NZ_CH724131.1"/>
</dbReference>
<dbReference type="HOGENOM" id="CLU_185322_0_0_5"/>
<dbReference type="eggNOG" id="ENOG5032FDN">
    <property type="taxonomic scope" value="Bacteria"/>
</dbReference>
<gene>
    <name evidence="3" type="ORF">OB2597_15505</name>
</gene>
<keyword evidence="2" id="KW-0732">Signal</keyword>
<feature type="chain" id="PRO_5002659592" evidence="2">
    <location>
        <begin position="22"/>
        <end position="95"/>
    </location>
</feature>
<evidence type="ECO:0000256" key="2">
    <source>
        <dbReference type="SAM" id="SignalP"/>
    </source>
</evidence>
<comment type="caution">
    <text evidence="3">The sequence shown here is derived from an EMBL/GenBank/DDBJ whole genome shotgun (WGS) entry which is preliminary data.</text>
</comment>